<keyword evidence="3" id="KW-1185">Reference proteome</keyword>
<dbReference type="Proteomes" id="UP000078046">
    <property type="component" value="Unassembled WGS sequence"/>
</dbReference>
<feature type="transmembrane region" description="Helical" evidence="1">
    <location>
        <begin position="134"/>
        <end position="152"/>
    </location>
</feature>
<feature type="transmembrane region" description="Helical" evidence="1">
    <location>
        <begin position="203"/>
        <end position="224"/>
    </location>
</feature>
<organism evidence="2 3">
    <name type="scientific">Intoshia linei</name>
    <dbReference type="NCBI Taxonomy" id="1819745"/>
    <lineage>
        <taxon>Eukaryota</taxon>
        <taxon>Metazoa</taxon>
        <taxon>Spiralia</taxon>
        <taxon>Lophotrochozoa</taxon>
        <taxon>Mesozoa</taxon>
        <taxon>Orthonectida</taxon>
        <taxon>Rhopaluridae</taxon>
        <taxon>Intoshia</taxon>
    </lineage>
</organism>
<dbReference type="InterPro" id="IPR050327">
    <property type="entry name" value="Proton-linked_MCT"/>
</dbReference>
<reference evidence="2 3" key="1">
    <citation type="submission" date="2016-04" db="EMBL/GenBank/DDBJ databases">
        <title>The genome of Intoshia linei affirms orthonectids as highly simplified spiralians.</title>
        <authorList>
            <person name="Mikhailov K.V."/>
            <person name="Slusarev G.S."/>
            <person name="Nikitin M.A."/>
            <person name="Logacheva M.D."/>
            <person name="Penin A."/>
            <person name="Aleoshin V."/>
            <person name="Panchin Y.V."/>
        </authorList>
    </citation>
    <scope>NUCLEOTIDE SEQUENCE [LARGE SCALE GENOMIC DNA]</scope>
    <source>
        <strain evidence="2">Intl2013</strain>
        <tissue evidence="2">Whole animal</tissue>
    </source>
</reference>
<evidence type="ECO:0008006" key="4">
    <source>
        <dbReference type="Google" id="ProtNLM"/>
    </source>
</evidence>
<feature type="transmembrane region" description="Helical" evidence="1">
    <location>
        <begin position="73"/>
        <end position="93"/>
    </location>
</feature>
<feature type="transmembrane region" description="Helical" evidence="1">
    <location>
        <begin position="105"/>
        <end position="128"/>
    </location>
</feature>
<dbReference type="SUPFAM" id="SSF103473">
    <property type="entry name" value="MFS general substrate transporter"/>
    <property type="match status" value="1"/>
</dbReference>
<name>A0A177BD42_9BILA</name>
<dbReference type="Gene3D" id="1.20.1250.20">
    <property type="entry name" value="MFS general substrate transporter like domains"/>
    <property type="match status" value="1"/>
</dbReference>
<accession>A0A177BD42</accession>
<comment type="caution">
    <text evidence="2">The sequence shown here is derived from an EMBL/GenBank/DDBJ whole genome shotgun (WGS) entry which is preliminary data.</text>
</comment>
<evidence type="ECO:0000256" key="1">
    <source>
        <dbReference type="SAM" id="Phobius"/>
    </source>
</evidence>
<keyword evidence="1" id="KW-0472">Membrane</keyword>
<sequence length="230" mass="26166">MSAIFNAYRSIKDLTVGKTQKIWMNFKEDRRGWSTCLAILVITVARSGITYSFGVFIVNLQTTYKKTMAEENWVGTLSFAVSLCLSPLTVFIIRKMGKNAYQRSTIIGTIILSASCMFSSIIYTFEWIFLTHSVMYGIGSSIIYMSTSLLIGEYFDRNHRYHVLATSILLCGYPLEIRPNKKFLLKLRFTVSTEMVSNRSNSYLNMLAVFDGSFLDSIAIFLFARSVNIL</sequence>
<gene>
    <name evidence="2" type="ORF">A3Q56_00770</name>
</gene>
<dbReference type="AlphaFoldDB" id="A0A177BD42"/>
<dbReference type="InterPro" id="IPR036259">
    <property type="entry name" value="MFS_trans_sf"/>
</dbReference>
<keyword evidence="1" id="KW-0812">Transmembrane</keyword>
<dbReference type="PANTHER" id="PTHR11360">
    <property type="entry name" value="MONOCARBOXYLATE TRANSPORTER"/>
    <property type="match status" value="1"/>
</dbReference>
<protein>
    <recommendedName>
        <fullName evidence="4">Major facilitator superfamily (MFS) profile domain-containing protein</fullName>
    </recommendedName>
</protein>
<proteinExistence type="predicted"/>
<dbReference type="OrthoDB" id="10016898at2759"/>
<dbReference type="PANTHER" id="PTHR11360:SF251">
    <property type="entry name" value="MAJOR FACILITATOR SUPERFAMILY (MFS) PROFILE DOMAIN-CONTAINING PROTEIN"/>
    <property type="match status" value="1"/>
</dbReference>
<keyword evidence="1" id="KW-1133">Transmembrane helix</keyword>
<dbReference type="EMBL" id="LWCA01000050">
    <property type="protein sequence ID" value="OAF71451.1"/>
    <property type="molecule type" value="Genomic_DNA"/>
</dbReference>
<evidence type="ECO:0000313" key="3">
    <source>
        <dbReference type="Proteomes" id="UP000078046"/>
    </source>
</evidence>
<feature type="transmembrane region" description="Helical" evidence="1">
    <location>
        <begin position="32"/>
        <end position="53"/>
    </location>
</feature>
<evidence type="ECO:0000313" key="2">
    <source>
        <dbReference type="EMBL" id="OAF71451.1"/>
    </source>
</evidence>